<name>A0A8H3CWV1_9AGAM</name>
<protein>
    <submittedName>
        <fullName evidence="2">Uncharacterized protein</fullName>
    </submittedName>
</protein>
<gene>
    <name evidence="2" type="ORF">RDB_LOCUS107745</name>
</gene>
<dbReference type="Proteomes" id="UP000663853">
    <property type="component" value="Unassembled WGS sequence"/>
</dbReference>
<proteinExistence type="predicted"/>
<evidence type="ECO:0000313" key="3">
    <source>
        <dbReference type="Proteomes" id="UP000663853"/>
    </source>
</evidence>
<dbReference type="AlphaFoldDB" id="A0A8H3CWV1"/>
<comment type="caution">
    <text evidence="2">The sequence shown here is derived from an EMBL/GenBank/DDBJ whole genome shotgun (WGS) entry which is preliminary data.</text>
</comment>
<feature type="region of interest" description="Disordered" evidence="1">
    <location>
        <begin position="182"/>
        <end position="203"/>
    </location>
</feature>
<sequence length="203" mass="22360">MSVLPRIARRLVFYTHPHDLTRDTTLLLSFLPANIRELHRDHARTAWKVLLVSGGGVGTTALVTYSARLGFVVKQSSHGNITIPQTHVEVGLGQSTRLSTSAAGFIHWSVPTSPFQPADFNNNKRSTILRAFNDTLERRDIHVGLFNTENSMFEPIITMYVSNGAAAVVEFLPHLHVFAYSRSKNTPPTNTTDGKYSSISGSG</sequence>
<reference evidence="2" key="1">
    <citation type="submission" date="2021-01" db="EMBL/GenBank/DDBJ databases">
        <authorList>
            <person name="Kaushik A."/>
        </authorList>
    </citation>
    <scope>NUCLEOTIDE SEQUENCE</scope>
    <source>
        <strain evidence="2">AG6-10EEA</strain>
    </source>
</reference>
<dbReference type="EMBL" id="CAJMXA010003469">
    <property type="protein sequence ID" value="CAE6497025.1"/>
    <property type="molecule type" value="Genomic_DNA"/>
</dbReference>
<evidence type="ECO:0000256" key="1">
    <source>
        <dbReference type="SAM" id="MobiDB-lite"/>
    </source>
</evidence>
<accession>A0A8H3CWV1</accession>
<evidence type="ECO:0000313" key="2">
    <source>
        <dbReference type="EMBL" id="CAE6497025.1"/>
    </source>
</evidence>
<organism evidence="2 3">
    <name type="scientific">Rhizoctonia solani</name>
    <dbReference type="NCBI Taxonomy" id="456999"/>
    <lineage>
        <taxon>Eukaryota</taxon>
        <taxon>Fungi</taxon>
        <taxon>Dikarya</taxon>
        <taxon>Basidiomycota</taxon>
        <taxon>Agaricomycotina</taxon>
        <taxon>Agaricomycetes</taxon>
        <taxon>Cantharellales</taxon>
        <taxon>Ceratobasidiaceae</taxon>
        <taxon>Rhizoctonia</taxon>
    </lineage>
</organism>